<dbReference type="Proteomes" id="UP000008240">
    <property type="component" value="Segment"/>
</dbReference>
<accession>D5IEX7</accession>
<dbReference type="RefSeq" id="YP_003591084.1">
    <property type="nucleotide sequence ID" value="NC_014099.1"/>
</dbReference>
<sequence length="124" mass="13755">MLIDSPFPATPITVRTHRRKIFFIPLNSLIFSIIFSTFSVSNFSLASFTLFMYSYNSFQTLLLTTSLALVSSSSCCASIASHFALMLSMFFSISSNLLSIESLDTYSSPSFTKPSSFAKSLMYS</sequence>
<evidence type="ECO:0000313" key="2">
    <source>
        <dbReference type="EMBL" id="ADF27775.1"/>
    </source>
</evidence>
<feature type="transmembrane region" description="Helical" evidence="1">
    <location>
        <begin position="61"/>
        <end position="85"/>
    </location>
</feature>
<keyword evidence="1" id="KW-0472">Membrane</keyword>
<name>D5IEX7_9VIRU</name>
<evidence type="ECO:0000256" key="1">
    <source>
        <dbReference type="SAM" id="Phobius"/>
    </source>
</evidence>
<organism evidence="2 3">
    <name type="scientific">Sulfolobus turreted icosahedral virus 2</name>
    <dbReference type="NCBI Taxonomy" id="754004"/>
    <lineage>
        <taxon>Viruses</taxon>
        <taxon>Varidnaviria</taxon>
        <taxon>Abadenavirae</taxon>
        <taxon>Produgelaviricota</taxon>
        <taxon>Belvinaviricetes</taxon>
        <taxon>Belfryvirales</taxon>
        <taxon>Turriviridae</taxon>
        <taxon>Alphaturrivirus</taxon>
        <taxon>Alphaturrivirus hveragerdiense</taxon>
    </lineage>
</organism>
<keyword evidence="1" id="KW-1133">Transmembrane helix</keyword>
<keyword evidence="3" id="KW-1185">Reference proteome</keyword>
<proteinExistence type="predicted"/>
<dbReference type="GeneID" id="9086699"/>
<protein>
    <submittedName>
        <fullName evidence="2">Uncharacterized protein</fullName>
    </submittedName>
</protein>
<reference evidence="2 3" key="1">
    <citation type="journal article" date="2010" name="J. Virol.">
        <title>Familial relationships in hyperthermo- and acidophilic archaeal viruses.</title>
        <authorList>
            <person name="Happonen L.J."/>
            <person name="Redder P."/>
            <person name="Peng X."/>
            <person name="Reigstad L.J."/>
            <person name="Prangishvili D."/>
            <person name="Butcher S.J."/>
        </authorList>
    </citation>
    <scope>NUCLEOTIDE SEQUENCE [LARGE SCALE GENOMIC DNA]</scope>
</reference>
<gene>
    <name evidence="2" type="ORF">STIV2_F124</name>
</gene>
<evidence type="ECO:0000313" key="3">
    <source>
        <dbReference type="Proteomes" id="UP000008240"/>
    </source>
</evidence>
<keyword evidence="1" id="KW-0812">Transmembrane</keyword>
<feature type="transmembrane region" description="Helical" evidence="1">
    <location>
        <begin position="21"/>
        <end position="41"/>
    </location>
</feature>
<dbReference type="KEGG" id="vg:9086699"/>
<dbReference type="EMBL" id="GU080336">
    <property type="protein sequence ID" value="ADF27775.1"/>
    <property type="molecule type" value="Genomic_DNA"/>
</dbReference>